<evidence type="ECO:0000313" key="1">
    <source>
        <dbReference type="EMBL" id="RKS54102.1"/>
    </source>
</evidence>
<sequence>MSTIDFKIVLVIAAVLLLLTGCGLTHARGRQPVRSWISFSFCEFV</sequence>
<evidence type="ECO:0008006" key="3">
    <source>
        <dbReference type="Google" id="ProtNLM"/>
    </source>
</evidence>
<gene>
    <name evidence="1" type="ORF">BDD30_4465</name>
</gene>
<name>A0ABX9SHY0_9GAMM</name>
<dbReference type="EMBL" id="RBLJ01000006">
    <property type="protein sequence ID" value="RKS54102.1"/>
    <property type="molecule type" value="Genomic_DNA"/>
</dbReference>
<evidence type="ECO:0000313" key="2">
    <source>
        <dbReference type="Proteomes" id="UP000280955"/>
    </source>
</evidence>
<reference evidence="1 2" key="1">
    <citation type="submission" date="2018-10" db="EMBL/GenBank/DDBJ databases">
        <title>Genomic Encyclopedia of Archaeal and Bacterial Type Strains, Phase II (KMG-II): from individual species to whole genera.</title>
        <authorList>
            <person name="Goeker M."/>
        </authorList>
    </citation>
    <scope>NUCLEOTIDE SEQUENCE [LARGE SCALE GENOMIC DNA]</scope>
    <source>
        <strain evidence="1 2">DSM 15149</strain>
    </source>
</reference>
<comment type="caution">
    <text evidence="1">The sequence shown here is derived from an EMBL/GenBank/DDBJ whole genome shotgun (WGS) entry which is preliminary data.</text>
</comment>
<organism evidence="1 2">
    <name type="scientific">Photorhabdus asymbiotica</name>
    <dbReference type="NCBI Taxonomy" id="291112"/>
    <lineage>
        <taxon>Bacteria</taxon>
        <taxon>Pseudomonadati</taxon>
        <taxon>Pseudomonadota</taxon>
        <taxon>Gammaproteobacteria</taxon>
        <taxon>Enterobacterales</taxon>
        <taxon>Morganellaceae</taxon>
        <taxon>Photorhabdus</taxon>
    </lineage>
</organism>
<proteinExistence type="predicted"/>
<keyword evidence="2" id="KW-1185">Reference proteome</keyword>
<protein>
    <recommendedName>
        <fullName evidence="3">Lipoprotein</fullName>
    </recommendedName>
</protein>
<dbReference type="PROSITE" id="PS51257">
    <property type="entry name" value="PROKAR_LIPOPROTEIN"/>
    <property type="match status" value="1"/>
</dbReference>
<dbReference type="Proteomes" id="UP000280955">
    <property type="component" value="Unassembled WGS sequence"/>
</dbReference>
<accession>A0ABX9SHY0</accession>